<proteinExistence type="predicted"/>
<evidence type="ECO:0000313" key="2">
    <source>
        <dbReference type="Proteomes" id="UP000015688"/>
    </source>
</evidence>
<organism evidence="1 2">
    <name type="scientific">Paraclostridium bifermentans ATCC 638 = DSM 14991</name>
    <dbReference type="NCBI Taxonomy" id="1233171"/>
    <lineage>
        <taxon>Bacteria</taxon>
        <taxon>Bacillati</taxon>
        <taxon>Bacillota</taxon>
        <taxon>Clostridia</taxon>
        <taxon>Peptostreptococcales</taxon>
        <taxon>Peptostreptococcaceae</taxon>
        <taxon>Paraclostridium</taxon>
    </lineage>
</organism>
<dbReference type="Pfam" id="PF10934">
    <property type="entry name" value="Sheath_initiator"/>
    <property type="match status" value="1"/>
</dbReference>
<comment type="caution">
    <text evidence="1">The sequence shown here is derived from an EMBL/GenBank/DDBJ whole genome shotgun (WGS) entry which is preliminary data.</text>
</comment>
<dbReference type="Proteomes" id="UP000015688">
    <property type="component" value="Unassembled WGS sequence"/>
</dbReference>
<evidence type="ECO:0008006" key="3">
    <source>
        <dbReference type="Google" id="ProtNLM"/>
    </source>
</evidence>
<dbReference type="InterPro" id="IPR020288">
    <property type="entry name" value="Sheath_initiator"/>
</dbReference>
<dbReference type="RefSeq" id="WP_021434586.1">
    <property type="nucleotide sequence ID" value="NZ_AVNC01000023.1"/>
</dbReference>
<gene>
    <name evidence="1" type="ORF">C672_3627</name>
</gene>
<dbReference type="PATRIC" id="fig|1233171.3.peg.3494"/>
<reference evidence="1 2" key="1">
    <citation type="submission" date="2013-06" db="EMBL/GenBank/DDBJ databases">
        <authorList>
            <person name="Walk S."/>
            <person name="Aronoff D."/>
            <person name="Young V.Y."/>
            <person name="Marsh J."/>
            <person name="Harrison L."/>
            <person name="Daugherty S.C."/>
            <person name="Shefchek K.A."/>
            <person name="Hine E.E."/>
            <person name="Tallon L.J."/>
            <person name="Sadzewicz L.K."/>
            <person name="Rasko D.A."/>
        </authorList>
    </citation>
    <scope>NUCLEOTIDE SEQUENCE [LARGE SCALE GENOMIC DNA]</scope>
    <source>
        <strain evidence="1 2">ATCC 638</strain>
    </source>
</reference>
<dbReference type="AlphaFoldDB" id="T4VGD8"/>
<accession>T4VGD8</accession>
<dbReference type="EMBL" id="AVNC01000023">
    <property type="protein sequence ID" value="EQK39831.1"/>
    <property type="molecule type" value="Genomic_DNA"/>
</dbReference>
<evidence type="ECO:0000313" key="1">
    <source>
        <dbReference type="EMBL" id="EQK39831.1"/>
    </source>
</evidence>
<sequence>MSLFPFIGTESVEIENKNNDLPPLKEIAIDFITGNPIVENKQFKVVEGIEALKVWIYRALKVERFVYDIYSWDFGSEMHTLRGKNYSQALTNEEVKRYAKEAILINPYINDVSVESISFEGSLLSISLKLDTVFGSSKFEI</sequence>
<protein>
    <recommendedName>
        <fullName evidence="3">DUF2634 domain-containing protein</fullName>
    </recommendedName>
</protein>
<name>T4VGD8_PARBF</name>